<evidence type="ECO:0000313" key="2">
    <source>
        <dbReference type="Proteomes" id="UP000013893"/>
    </source>
</evidence>
<dbReference type="HOGENOM" id="CLU_833390_0_0_0"/>
<dbReference type="STRING" id="1332188.L336_0411"/>
<keyword evidence="2" id="KW-1185">Reference proteome</keyword>
<dbReference type="AlphaFoldDB" id="R4PMI8"/>
<proteinExistence type="predicted"/>
<name>R4PMI8_9BACT</name>
<evidence type="ECO:0000313" key="1">
    <source>
        <dbReference type="EMBL" id="AGL62119.1"/>
    </source>
</evidence>
<dbReference type="EMBL" id="CP005957">
    <property type="protein sequence ID" value="AGL62119.1"/>
    <property type="molecule type" value="Genomic_DNA"/>
</dbReference>
<sequence length="333" mass="36866">MDTQPLPSPSIDSPGVSPPLGSTISLLDSFDIDHLPDLDTVVMGALELFEQQPLPTLNLSHYHHPLVVGSGNAEATGRIIFDKSQAVFASESNYLEALRTMPEIDSVVVLSASGSKHAPAIVDAARAAHKPVTLITNTPNSPAHASLDLSQAEHEYVFPKNREPYTYNTSTYMGMILGNTHEDPAVIRRFINERIATIEFPDFGSYDKYYLIVPPQFHGIKRMLEIKFIELFGRNIARDIETSEYVIHATTVAPARELFISFGETNSTWGDPQNRLTIPLPDGAGYGAMMAVGYYIVAQIQKAHPQYFKDNIVEYTKKVSELFGREITAIVDK</sequence>
<dbReference type="RefSeq" id="WP_015641569.1">
    <property type="nucleotide sequence ID" value="NC_021219.1"/>
</dbReference>
<dbReference type="Proteomes" id="UP000013893">
    <property type="component" value="Chromosome"/>
</dbReference>
<accession>R4PMI8</accession>
<reference evidence="1 2" key="1">
    <citation type="journal article" date="2013" name="Nat. Biotechnol.">
        <title>Genome sequences of rare, uncultured bacteria obtained by differential coverage binning of multiple metagenomes.</title>
        <authorList>
            <person name="Albertsen M."/>
            <person name="Hugenholtz P."/>
            <person name="Skarshewski A."/>
            <person name="Nielsen K.L."/>
            <person name="Tyson G.W."/>
            <person name="Nielsen P.H."/>
        </authorList>
    </citation>
    <scope>NUCLEOTIDE SEQUENCE [LARGE SCALE GENOMIC DNA]</scope>
    <source>
        <strain evidence="1">TM71</strain>
    </source>
</reference>
<gene>
    <name evidence="1" type="ORF">L336_0411</name>
</gene>
<evidence type="ECO:0008006" key="3">
    <source>
        <dbReference type="Google" id="ProtNLM"/>
    </source>
</evidence>
<protein>
    <recommendedName>
        <fullName evidence="3">SIS domain-containing protein</fullName>
    </recommendedName>
</protein>
<organism evidence="1 2">
    <name type="scientific">Candidatus Saccharimonas aalborgensis</name>
    <dbReference type="NCBI Taxonomy" id="1332188"/>
    <lineage>
        <taxon>Bacteria</taxon>
        <taxon>Candidatus Saccharimonadota</taxon>
        <taxon>Candidatus Saccharimonadia</taxon>
        <taxon>Candidatus Saccharimonadales</taxon>
        <taxon>Candidatus Saccharimonadaceae</taxon>
        <taxon>Candidatus Saccharimonas</taxon>
    </lineage>
</organism>
<dbReference type="KEGG" id="saal:L336_0411"/>